<proteinExistence type="predicted"/>
<feature type="transmembrane region" description="Helical" evidence="1">
    <location>
        <begin position="113"/>
        <end position="131"/>
    </location>
</feature>
<feature type="transmembrane region" description="Helical" evidence="1">
    <location>
        <begin position="54"/>
        <end position="75"/>
    </location>
</feature>
<dbReference type="Proteomes" id="UP001500945">
    <property type="component" value="Unassembled WGS sequence"/>
</dbReference>
<accession>A0ABP8K3B2</accession>
<name>A0ABP8K3B2_9MICO</name>
<feature type="transmembrane region" description="Helical" evidence="1">
    <location>
        <begin position="21"/>
        <end position="42"/>
    </location>
</feature>
<evidence type="ECO:0008006" key="4">
    <source>
        <dbReference type="Google" id="ProtNLM"/>
    </source>
</evidence>
<gene>
    <name evidence="2" type="ORF">GCM10023168_07360</name>
</gene>
<keyword evidence="1" id="KW-0812">Transmembrane</keyword>
<feature type="transmembrane region" description="Helical" evidence="1">
    <location>
        <begin position="254"/>
        <end position="276"/>
    </location>
</feature>
<keyword evidence="3" id="KW-1185">Reference proteome</keyword>
<evidence type="ECO:0000313" key="3">
    <source>
        <dbReference type="Proteomes" id="UP001500945"/>
    </source>
</evidence>
<comment type="caution">
    <text evidence="2">The sequence shown here is derived from an EMBL/GenBank/DDBJ whole genome shotgun (WGS) entry which is preliminary data.</text>
</comment>
<protein>
    <recommendedName>
        <fullName evidence="4">DUF4153 domain-containing protein</fullName>
    </recommendedName>
</protein>
<evidence type="ECO:0000313" key="2">
    <source>
        <dbReference type="EMBL" id="GAA4399664.1"/>
    </source>
</evidence>
<evidence type="ECO:0000256" key="1">
    <source>
        <dbReference type="SAM" id="Phobius"/>
    </source>
</evidence>
<sequence>MAADRPHTTPLLRAGPRLRAAWVLSGAVLAVMVVASALGLVVDDLYPEQPWAVAALRGNDLVTLVVVAPVLAVALATSRRRPTSASVLLWLGMLFYGTYNYAYYAFGTTFNDVFLLHVLAFSASAAGLVLLGSSIDPVEAARGVVGGTRARVVAVFTTLVGLALLGAWGTLSVRFALKGALPEDVMPPSAVHLVYALDLGVLAPAFILSGVLLWRRTPWGAVLAVAVNASGAAYLAVLWAVGGFQADAGIPGKTWLSPVAVGSVLACLLATLALLVHPHADPAVAPRHPTPARA</sequence>
<keyword evidence="1" id="KW-0472">Membrane</keyword>
<feature type="transmembrane region" description="Helical" evidence="1">
    <location>
        <begin position="193"/>
        <end position="214"/>
    </location>
</feature>
<feature type="transmembrane region" description="Helical" evidence="1">
    <location>
        <begin position="221"/>
        <end position="242"/>
    </location>
</feature>
<keyword evidence="1" id="KW-1133">Transmembrane helix</keyword>
<reference evidence="3" key="1">
    <citation type="journal article" date="2019" name="Int. J. Syst. Evol. Microbiol.">
        <title>The Global Catalogue of Microorganisms (GCM) 10K type strain sequencing project: providing services to taxonomists for standard genome sequencing and annotation.</title>
        <authorList>
            <consortium name="The Broad Institute Genomics Platform"/>
            <consortium name="The Broad Institute Genome Sequencing Center for Infectious Disease"/>
            <person name="Wu L."/>
            <person name="Ma J."/>
        </authorList>
    </citation>
    <scope>NUCLEOTIDE SEQUENCE [LARGE SCALE GENOMIC DNA]</scope>
    <source>
        <strain evidence="3">JCM 17809</strain>
    </source>
</reference>
<dbReference type="EMBL" id="BAABGM010000003">
    <property type="protein sequence ID" value="GAA4399664.1"/>
    <property type="molecule type" value="Genomic_DNA"/>
</dbReference>
<feature type="transmembrane region" description="Helical" evidence="1">
    <location>
        <begin position="87"/>
        <end position="107"/>
    </location>
</feature>
<organism evidence="2 3">
    <name type="scientific">Fodinibacter luteus</name>
    <dbReference type="NCBI Taxonomy" id="552064"/>
    <lineage>
        <taxon>Bacteria</taxon>
        <taxon>Bacillati</taxon>
        <taxon>Actinomycetota</taxon>
        <taxon>Actinomycetes</taxon>
        <taxon>Micrococcales</taxon>
        <taxon>Intrasporangiaceae</taxon>
        <taxon>Fodinibacter (ex Wang et al. 2009)</taxon>
    </lineage>
</organism>
<feature type="transmembrane region" description="Helical" evidence="1">
    <location>
        <begin position="152"/>
        <end position="173"/>
    </location>
</feature>